<feature type="compositionally biased region" description="Basic and acidic residues" evidence="1">
    <location>
        <begin position="486"/>
        <end position="495"/>
    </location>
</feature>
<feature type="region of interest" description="Disordered" evidence="1">
    <location>
        <begin position="460"/>
        <end position="495"/>
    </location>
</feature>
<dbReference type="EMBL" id="CAJVQB010020843">
    <property type="protein sequence ID" value="CAG8795525.1"/>
    <property type="molecule type" value="Genomic_DNA"/>
</dbReference>
<keyword evidence="3" id="KW-1185">Reference proteome</keyword>
<reference evidence="2 3" key="1">
    <citation type="submission" date="2021-06" db="EMBL/GenBank/DDBJ databases">
        <authorList>
            <person name="Kallberg Y."/>
            <person name="Tangrot J."/>
            <person name="Rosling A."/>
        </authorList>
    </citation>
    <scope>NUCLEOTIDE SEQUENCE [LARGE SCALE GENOMIC DNA]</scope>
    <source>
        <strain evidence="2 3">120-4 pot B 10/14</strain>
    </source>
</reference>
<protein>
    <submittedName>
        <fullName evidence="2">33962_t:CDS:1</fullName>
    </submittedName>
</protein>
<evidence type="ECO:0000313" key="2">
    <source>
        <dbReference type="EMBL" id="CAG8795525.1"/>
    </source>
</evidence>
<name>A0ABN7VS15_GIGMA</name>
<feature type="compositionally biased region" description="Polar residues" evidence="1">
    <location>
        <begin position="108"/>
        <end position="125"/>
    </location>
</feature>
<evidence type="ECO:0000256" key="1">
    <source>
        <dbReference type="SAM" id="MobiDB-lite"/>
    </source>
</evidence>
<organism evidence="2 3">
    <name type="scientific">Gigaspora margarita</name>
    <dbReference type="NCBI Taxonomy" id="4874"/>
    <lineage>
        <taxon>Eukaryota</taxon>
        <taxon>Fungi</taxon>
        <taxon>Fungi incertae sedis</taxon>
        <taxon>Mucoromycota</taxon>
        <taxon>Glomeromycotina</taxon>
        <taxon>Glomeromycetes</taxon>
        <taxon>Diversisporales</taxon>
        <taxon>Gigasporaceae</taxon>
        <taxon>Gigaspora</taxon>
    </lineage>
</organism>
<gene>
    <name evidence="2" type="ORF">GMARGA_LOCUS22001</name>
</gene>
<feature type="region of interest" description="Disordered" evidence="1">
    <location>
        <begin position="104"/>
        <end position="131"/>
    </location>
</feature>
<evidence type="ECO:0000313" key="3">
    <source>
        <dbReference type="Proteomes" id="UP000789901"/>
    </source>
</evidence>
<comment type="caution">
    <text evidence="2">The sequence shown here is derived from an EMBL/GenBank/DDBJ whole genome shotgun (WGS) entry which is preliminary data.</text>
</comment>
<accession>A0ABN7VS15</accession>
<proteinExistence type="predicted"/>
<dbReference type="Proteomes" id="UP000789901">
    <property type="component" value="Unassembled WGS sequence"/>
</dbReference>
<sequence length="495" mass="57904">MKVEAQNWQLKHYLNCRLKNENITLPWLKVYEDWKRSLKIIKNNTYKKVPDCISSFCHELLSIDNTLEGSAILKSCEQWYDDFYERNSDLQLAERVQQLEKKHIEQNADGTSMSSTKEIASSPETVQPYGQEDQEMDDAEIDKIIVNKVSALLFSNLNLEEIWIKVMDQLKKDNLRVQSIESWTNVEWNRILNVSDYSQFIKSRKKLSKDKINDDVRQLLRDGTGRIVNHSLYSFLLFSKYTQLLWCPHCCLRREVNVLILKHREHDFIVKILGPIIGTLLEESDIGIFELNWIEKESRSVTSRKRKAVHEEYMDLTTSMKQMDLIVTSRSHKNELLPLEVGNTEGLMDYTKYRKDLTKLKIVMKNCLDTLRSKLHFKEADLEGVFTLRIQITGRYKLDNLLSSYDSSQNFYFFVEMATFLLPTTLSDMEDLLPSFFGNLMYRMTHTLLDQVKKVRGIAQRRLSTPSPPSSPLHNTANSPSYIKKQKADPFEILD</sequence>
<feature type="non-terminal residue" evidence="2">
    <location>
        <position position="495"/>
    </location>
</feature>